<dbReference type="Pfam" id="PF01261">
    <property type="entry name" value="AP_endonuc_2"/>
    <property type="match status" value="1"/>
</dbReference>
<dbReference type="PANTHER" id="PTHR12110:SF21">
    <property type="entry name" value="XYLOSE ISOMERASE-LIKE TIM BARREL DOMAIN-CONTAINING PROTEIN"/>
    <property type="match status" value="1"/>
</dbReference>
<accession>A0A1I0RH09</accession>
<dbReference type="STRING" id="99656.SAMN05421659_11520"/>
<dbReference type="AlphaFoldDB" id="A0A1I0RH09"/>
<proteinExistence type="predicted"/>
<dbReference type="EMBL" id="FOJI01000015">
    <property type="protein sequence ID" value="SEW39552.1"/>
    <property type="molecule type" value="Genomic_DNA"/>
</dbReference>
<dbReference type="InterPro" id="IPR013022">
    <property type="entry name" value="Xyl_isomerase-like_TIM-brl"/>
</dbReference>
<evidence type="ECO:0000259" key="1">
    <source>
        <dbReference type="Pfam" id="PF01261"/>
    </source>
</evidence>
<feature type="domain" description="Xylose isomerase-like TIM barrel" evidence="1">
    <location>
        <begin position="25"/>
        <end position="264"/>
    </location>
</feature>
<evidence type="ECO:0000313" key="3">
    <source>
        <dbReference type="Proteomes" id="UP000199701"/>
    </source>
</evidence>
<reference evidence="2 3" key="1">
    <citation type="submission" date="2016-10" db="EMBL/GenBank/DDBJ databases">
        <authorList>
            <person name="de Groot N.N."/>
        </authorList>
    </citation>
    <scope>NUCLEOTIDE SEQUENCE [LARGE SCALE GENOMIC DNA]</scope>
    <source>
        <strain evidence="2 3">DSM 9179</strain>
    </source>
</reference>
<keyword evidence="2" id="KW-0413">Isomerase</keyword>
<name>A0A1I0RH09_9FIRM</name>
<gene>
    <name evidence="2" type="ORF">SAMN05421659_11520</name>
</gene>
<keyword evidence="3" id="KW-1185">Reference proteome</keyword>
<dbReference type="GO" id="GO:0016853">
    <property type="term" value="F:isomerase activity"/>
    <property type="evidence" value="ECO:0007669"/>
    <property type="project" value="UniProtKB-KW"/>
</dbReference>
<dbReference type="InterPro" id="IPR050312">
    <property type="entry name" value="IolE/XylAMocC-like"/>
</dbReference>
<evidence type="ECO:0000313" key="2">
    <source>
        <dbReference type="EMBL" id="SEW39552.1"/>
    </source>
</evidence>
<dbReference type="PANTHER" id="PTHR12110">
    <property type="entry name" value="HYDROXYPYRUVATE ISOMERASE"/>
    <property type="match status" value="1"/>
</dbReference>
<dbReference type="InterPro" id="IPR036237">
    <property type="entry name" value="Xyl_isomerase-like_sf"/>
</dbReference>
<organism evidence="2 3">
    <name type="scientific">[Clostridium] fimetarium</name>
    <dbReference type="NCBI Taxonomy" id="99656"/>
    <lineage>
        <taxon>Bacteria</taxon>
        <taxon>Bacillati</taxon>
        <taxon>Bacillota</taxon>
        <taxon>Clostridia</taxon>
        <taxon>Lachnospirales</taxon>
        <taxon>Lachnospiraceae</taxon>
    </lineage>
</organism>
<dbReference type="RefSeq" id="WP_207647453.1">
    <property type="nucleotide sequence ID" value="NZ_FOJI01000015.1"/>
</dbReference>
<sequence>MKSGNIQFGMATLIENKNLDESAALCEELRLDFVELNMNLPQYQVESIGKIHELSEIAKRYHIYYTIHLDENMNVCDFNSSVAQAWIETVTSTIQIAKKLRVPVLNMHMNNGVYFTLPGKRVYLYEEYKDIYLQKLKKFRDICEHEIGNDNILISIENTDGYLPFQKEGINLLLESKVFSLTWDIGHSHSAGKFDEEYIISKVDRLRHFHIHDALGKRNHLALGSGEIDLIRKLELAKRNDCRCVVETKTVEALRASIEWIRKYN</sequence>
<protein>
    <submittedName>
        <fullName evidence="2">Sugar phosphate isomerase/epimerase</fullName>
    </submittedName>
</protein>
<dbReference type="SUPFAM" id="SSF51658">
    <property type="entry name" value="Xylose isomerase-like"/>
    <property type="match status" value="1"/>
</dbReference>
<dbReference type="Gene3D" id="3.20.20.150">
    <property type="entry name" value="Divalent-metal-dependent TIM barrel enzymes"/>
    <property type="match status" value="1"/>
</dbReference>
<dbReference type="Proteomes" id="UP000199701">
    <property type="component" value="Unassembled WGS sequence"/>
</dbReference>